<comment type="similarity">
    <text evidence="6">Belongs to the acetyltransferase family. OlsB subfamily.</text>
</comment>
<name>Q1N192_9GAMM</name>
<protein>
    <recommendedName>
        <fullName evidence="8">L-ornithine N(alpha)-acyltransferase</fullName>
        <ecNumber evidence="7">2.3.2.30</ecNumber>
    </recommendedName>
</protein>
<dbReference type="HOGENOM" id="CLU_058962_0_0_6"/>
<reference evidence="11 12" key="1">
    <citation type="submission" date="2006-03" db="EMBL/GenBank/DDBJ databases">
        <authorList>
            <person name="Pinhassi J."/>
            <person name="Pedros-Alio C."/>
            <person name="Ferriera S."/>
            <person name="Johnson J."/>
            <person name="Kravitz S."/>
            <person name="Halpern A."/>
            <person name="Remington K."/>
            <person name="Beeson K."/>
            <person name="Tran B."/>
            <person name="Rogers Y.-H."/>
            <person name="Friedman R."/>
            <person name="Venter J.C."/>
        </authorList>
    </citation>
    <scope>NUCLEOTIDE SEQUENCE [LARGE SCALE GENOMIC DNA]</scope>
    <source>
        <strain evidence="11 12">RED65</strain>
    </source>
</reference>
<dbReference type="OrthoDB" id="9787072at2"/>
<organism evidence="11 12">
    <name type="scientific">Bermanella marisrubri</name>
    <dbReference type="NCBI Taxonomy" id="207949"/>
    <lineage>
        <taxon>Bacteria</taxon>
        <taxon>Pseudomonadati</taxon>
        <taxon>Pseudomonadota</taxon>
        <taxon>Gammaproteobacteria</taxon>
        <taxon>Oceanospirillales</taxon>
        <taxon>Oceanospirillaceae</taxon>
        <taxon>Bermanella</taxon>
    </lineage>
</organism>
<accession>Q1N192</accession>
<dbReference type="SUPFAM" id="SSF55729">
    <property type="entry name" value="Acyl-CoA N-acyltransferases (Nat)"/>
    <property type="match status" value="1"/>
</dbReference>
<comment type="caution">
    <text evidence="11">The sequence shown here is derived from an EMBL/GenBank/DDBJ whole genome shotgun (WGS) entry which is preliminary data.</text>
</comment>
<evidence type="ECO:0000256" key="3">
    <source>
        <dbReference type="ARBA" id="ARBA00022679"/>
    </source>
</evidence>
<evidence type="ECO:0000313" key="11">
    <source>
        <dbReference type="EMBL" id="EAT11959.1"/>
    </source>
</evidence>
<dbReference type="InterPro" id="IPR052351">
    <property type="entry name" value="Ornithine_N-alpha-AT"/>
</dbReference>
<evidence type="ECO:0000256" key="5">
    <source>
        <dbReference type="ARBA" id="ARBA00023315"/>
    </source>
</evidence>
<evidence type="ECO:0000256" key="10">
    <source>
        <dbReference type="ARBA" id="ARBA00047785"/>
    </source>
</evidence>
<keyword evidence="5" id="KW-0012">Acyltransferase</keyword>
<dbReference type="RefSeq" id="WP_007017423.1">
    <property type="nucleotide sequence ID" value="NZ_CH724113.1"/>
</dbReference>
<dbReference type="GO" id="GO:0043810">
    <property type="term" value="F:ornithine-acyl [acyl carrier protein] N-acyltransferase activity"/>
    <property type="evidence" value="ECO:0007669"/>
    <property type="project" value="UniProtKB-EC"/>
</dbReference>
<sequence>MQAALSTATVPLSGYFTQDTTDLEQAFALRYQVFTEAFGAEIESIDGLDQDEFDNNCLHIVVKDLASERVIAYSRVIAHQFPKSNREFYSAGEFQLDSIIDQTKRYIEIGRTCIHPDYRNGAAIAMLWGQIGQYMLDNDIDYLMGCASIDLRPGIAKALAVMNYVRQHHLSDAQMRVEPKKTLPQVEFERCNKSDLPPLLKAYLRMGCEVCGEAFWDQSFNCADVFLLLDRNKLNMRYMKHFLR</sequence>
<dbReference type="Proteomes" id="UP000004263">
    <property type="component" value="Unassembled WGS sequence"/>
</dbReference>
<gene>
    <name evidence="11" type="ORF">RED65_11480</name>
</gene>
<evidence type="ECO:0000256" key="6">
    <source>
        <dbReference type="ARBA" id="ARBA00038095"/>
    </source>
</evidence>
<keyword evidence="3" id="KW-0808">Transferase</keyword>
<dbReference type="GO" id="GO:0006629">
    <property type="term" value="P:lipid metabolic process"/>
    <property type="evidence" value="ECO:0007669"/>
    <property type="project" value="UniProtKB-KW"/>
</dbReference>
<dbReference type="PANTHER" id="PTHR37323:SF1">
    <property type="entry name" value="L-ORNITHINE N(ALPHA)-ACYLTRANSFERASE"/>
    <property type="match status" value="1"/>
</dbReference>
<proteinExistence type="inferred from homology"/>
<dbReference type="Gene3D" id="3.40.630.30">
    <property type="match status" value="1"/>
</dbReference>
<evidence type="ECO:0000256" key="7">
    <source>
        <dbReference type="ARBA" id="ARBA00039058"/>
    </source>
</evidence>
<dbReference type="EC" id="2.3.2.30" evidence="7"/>
<dbReference type="EMBL" id="AAQH01000011">
    <property type="protein sequence ID" value="EAT11959.1"/>
    <property type="molecule type" value="Genomic_DNA"/>
</dbReference>
<dbReference type="AlphaFoldDB" id="Q1N192"/>
<dbReference type="Pfam" id="PF13444">
    <property type="entry name" value="Acetyltransf_5"/>
    <property type="match status" value="1"/>
</dbReference>
<evidence type="ECO:0000256" key="1">
    <source>
        <dbReference type="ARBA" id="ARBA00005189"/>
    </source>
</evidence>
<comment type="pathway">
    <text evidence="1">Lipid metabolism.</text>
</comment>
<evidence type="ECO:0000256" key="8">
    <source>
        <dbReference type="ARBA" id="ARBA00039866"/>
    </source>
</evidence>
<dbReference type="STRING" id="207949.RED65_11480"/>
<comment type="catalytic activity">
    <reaction evidence="10">
        <text>a (3R)-hydroxyacyl-[ACP] + L-ornithine = a lyso-ornithine lipid + holo-[ACP] + H(+)</text>
        <dbReference type="Rhea" id="RHEA:20633"/>
        <dbReference type="Rhea" id="RHEA-COMP:9685"/>
        <dbReference type="Rhea" id="RHEA-COMP:9945"/>
        <dbReference type="ChEBI" id="CHEBI:15378"/>
        <dbReference type="ChEBI" id="CHEBI:46911"/>
        <dbReference type="ChEBI" id="CHEBI:64479"/>
        <dbReference type="ChEBI" id="CHEBI:78827"/>
        <dbReference type="ChEBI" id="CHEBI:138482"/>
        <dbReference type="EC" id="2.3.2.30"/>
    </reaction>
    <physiologicalReaction direction="left-to-right" evidence="10">
        <dbReference type="Rhea" id="RHEA:20634"/>
    </physiologicalReaction>
</comment>
<keyword evidence="4" id="KW-0443">Lipid metabolism</keyword>
<evidence type="ECO:0000313" key="12">
    <source>
        <dbReference type="Proteomes" id="UP000004263"/>
    </source>
</evidence>
<keyword evidence="12" id="KW-1185">Reference proteome</keyword>
<dbReference type="InterPro" id="IPR016181">
    <property type="entry name" value="Acyl_CoA_acyltransferase"/>
</dbReference>
<dbReference type="PANTHER" id="PTHR37323">
    <property type="entry name" value="GCN5-RELATED N-ACETYLTRANSFERASE"/>
    <property type="match status" value="1"/>
</dbReference>
<evidence type="ECO:0000256" key="4">
    <source>
        <dbReference type="ARBA" id="ARBA00023098"/>
    </source>
</evidence>
<evidence type="ECO:0000256" key="9">
    <source>
        <dbReference type="ARBA" id="ARBA00045724"/>
    </source>
</evidence>
<comment type="function">
    <text evidence="9">Catalyzes the first step in the biosynthesis of ornithine lipids, which are phosphorus-free membrane lipids. Catalyzes the 3-hydroxyacyl-acyl carrier protein-dependent acylation of ornithine to form lyso-ornithine lipid (LOL).</text>
</comment>
<keyword evidence="2" id="KW-0444">Lipid biosynthesis</keyword>
<evidence type="ECO:0000256" key="2">
    <source>
        <dbReference type="ARBA" id="ARBA00022516"/>
    </source>
</evidence>